<feature type="domain" description="PKD" evidence="3">
    <location>
        <begin position="3365"/>
        <end position="3418"/>
    </location>
</feature>
<feature type="domain" description="PKD" evidence="3">
    <location>
        <begin position="1861"/>
        <end position="1925"/>
    </location>
</feature>
<dbReference type="GO" id="GO:0005509">
    <property type="term" value="F:calcium ion binding"/>
    <property type="evidence" value="ECO:0007669"/>
    <property type="project" value="InterPro"/>
</dbReference>
<dbReference type="InterPro" id="IPR015919">
    <property type="entry name" value="Cadherin-like_sf"/>
</dbReference>
<dbReference type="Proteomes" id="UP000232638">
    <property type="component" value="Chromosome"/>
</dbReference>
<dbReference type="InterPro" id="IPR000601">
    <property type="entry name" value="PKD_dom"/>
</dbReference>
<dbReference type="PROSITE" id="PS50093">
    <property type="entry name" value="PKD"/>
    <property type="match status" value="11"/>
</dbReference>
<dbReference type="Pfam" id="PF18911">
    <property type="entry name" value="PKD_4"/>
    <property type="match status" value="12"/>
</dbReference>
<dbReference type="InterPro" id="IPR013783">
    <property type="entry name" value="Ig-like_fold"/>
</dbReference>
<dbReference type="Gene3D" id="2.60.40.10">
    <property type="entry name" value="Immunoglobulins"/>
    <property type="match status" value="17"/>
</dbReference>
<feature type="region of interest" description="Disordered" evidence="2">
    <location>
        <begin position="3609"/>
        <end position="3645"/>
    </location>
</feature>
<dbReference type="EMBL" id="CP020370">
    <property type="protein sequence ID" value="AUB82124.1"/>
    <property type="molecule type" value="Genomic_DNA"/>
</dbReference>
<dbReference type="InterPro" id="IPR028994">
    <property type="entry name" value="Integrin_alpha_N"/>
</dbReference>
<dbReference type="InterPro" id="IPR022409">
    <property type="entry name" value="PKD/Chitinase_dom"/>
</dbReference>
<sequence length="3891" mass="412250">MNIRRHVSQLIAPTTASDGSGRHDGGGQMIRQTESRQARGFTKPVDPSPASDRRAPVWRALGLLAFGWLGAVSGGGALAATSTIGGADGSFETGLTGTVTAGVVRLVPRVGVLTPTQGVQALLMTTEPDSGSQPADANQASLRIENFAIPAGTGSLRLDYSFLTDETVPSRTNDRFTVTLVLISAGGQETLLAQDTFDSFYPAPWTGYTQQTGLRKLVADVSAHAGTTGRFTLELRVKDTGDGRADSAVFVDNLLFANAGEPVAKVATPYLHVPLGQEVGLDGSGSSDNGSITEYRWDLGNGWSGIGPIIPYTYTEEGVHRARLQVKDDAGNTSTQDVTIIVGDLNHGPTIVTAPVTAAAQNVAYRYQVRADDPELVYGDVLSYALVAGPASMTIDPASGLIAWVPTETDPRKSAVTVRVTDSEGLFTTQNFSVTIGPESYVIATQDNGWVYYSRSFGDGTWTPPKLIDDLGENTRGVAIADFDGDGDFDFVSGHYISSTVLGLDYYERQGNLFQPPVTIGTIGDSAFSAGSWLEDLAAEDFDNDGAMDFAVNGDSAHTWVFMNRGRLQFEATRLLRTDFEDGAADGWASAVGGTTVSVDAGTSNPVSGSTKSLRIAATVNNNRLSARLNASGWDLAAGPTLRFAYKVPAGVPVGVYVYVNGKGWLYLGGSPTAIPDASTPNDVIDLIADGTWRTLELDLYHAVKDIWADARGPITQVLFWTKDNAQNGQAFWIDDFETVGRQYISGFEMRRLPSTGGNGRGMDAGDVNGDGDQDLVRARYSDGLIYLYTNDGKANFTPSSAGVADPGNDPYGVLMADFDNDAATDIIANYASNGDSSFFKGNRSGSFLSGIAIPSLDTGTYASFGAYDFNNDGNQDVVAANYTSRQMLYYPGNGNATFASPVVIGNTASNALAIAAPAGRVIGQPFAAVQADTEAIAVDGTVNFDASASFDDGVIAEYRWDFGDGTTATGVAPSHTYTREGDFTVIVTAVDNEAKIDRRPIHVKVTGAPPVAVAGDYALEEGSALNGKWHGFLNGGGSTDDSVIVLYEWDLDASDGLDPQPMGQTPSVSYTAPGHYTVTLRVTDSVGQTATGTGTVTVSAAGQPRAALTGPGALDETAASQGDWTGWYDAAGSSDDLSIAAYTVAWGDGTTFSIAPLADDFDDGNFTGWTVNGGSWSVVNGVVQQSDLGENWRWLQDLTRSYRDFMLEVDFRGIEGPSDGYVGIAFRNANGAGSTDSFLLYSRASWNLWSFYDWSTNTTLGQGGSGWDFNTWYHLKLVVVGDRVRLWVTPQGQPESVNPILDMSNAAHPRGGIGLLSWGQQTYFDNVKVTPLDANWTWSGAGLHDLAHTFGTVGEYGIGLTTTDHAGQQALFTLPVSVSSGAAPVASAGGPYVLGERDAWDGRWDFIANFTASTDDTAIERFRIDFGDGTSYTTSAASGAATGYFMTGTDLYGYAVPNATLQRIIATEDGTKVDLVNLATMQIIASTTLNRLQSWNGVSPGDGVFFKVKASKPVVAYLTNLANHSAFMPSLDGQPVGKEFVIHRDVNQGFYVFAYEDARVSFYATNGTLAAERYVHAGTYWSTGSPLGDTTYRVLSTGRIAMQTDGANGYTTVPSDNGSPVGRLFYGATYTHSTAAFAVFAYDLPANVQVYDLDSGALLYNKLLTEEMWYQNEVGTRRIRVVSDADMELWAGGTEYSTGIVDLGDDISETTGRNGTEFVLHELRDGIVIFSPNEGTTIDIDGGLLNRTLHRDGYLLLTPSDLQPLDVHRITASKPVVIQTLGRANAFNDLGTYLGGVSARNWYKAPGTYTLSLTAIDRAGQESAPATTTVQVTQGDPPVPVIVAPPEAGEAVAHGGRWPVHFDATASTDDSEIIRYEWTFGDGDSATGAVVDHDYDAVGEYEVTLTTTDRAGQRTSTTWTVNVTQGSPPVADTGGPYTFGEESASYGVWTAPIDATGSTDDAAIYDYLWTLDPITLGGLGGAEIDSAIWQYQNVTVSGGVATVSPTSSWGSTYLVTNQAYRRGPGTRFTAVIRSNNTGENLMWGLKNLGANASYTQFPYAIYFAGGTFHIYENGTSRGSFGSYNRNQDYEVRIDLKQPAGAIYYVRVLGAADWTKLYESSNASDPYLRVGLTGYSGIFQASRFVVQQTDERPITSLSFKQPGVYNLTLRVRDNALQEGIETTTLTISDGAAPVAKAGGSYQTEVGSMLTLNGSASTDDVAIQSFDWVFGDSTVGPAVLPYTGKGARTQHVYREEGTYTAELTVTDNTGKRATDTAEVTVVTGAAPVADAGGPYVGGVNGPPVYFDGTASTDDFGIVEYRWDLDSSVDRDGDGNPTNDIDAVGPRPIYSYPYATGLVGLLDDFQAAQINSGLWTVARAVQQNGVLTVSGTNSWASGYAFAVPIKRDGQSIQGRFRVPAGQGENAMWGVKNTSTDFSYTQMPHAIYLANGRFNVYEGGSYRGQFQTYSEGVWYDLRIDLKGTGATYYYRQTGAAGWTQMYDSAYSSEAALRIGMSLNSGSVEFDDVTIIGGSADPILTTLTVEDGAGQTATATVPVSVAVNLAPDVITVPWVAGDLLTPHETYNGKQIHLKGIVRDGNPTEFEWDFGDGTKSGRLPVTNPYDLSVTHTYPDSPDKTPFTATLTVWDSAGLSGQDLYRVIVKRKNLTVEINVAIDEGLWFLHQRQTRTTSDGYPSGWWQTTTYAGYYASPTASALQAFEINGHFEHGDNSTNPYAETVGRGLKYLFTQVNKNTITAQTYGEPDTNGNGIGITVSSGRPIYEGGPVMDAIASSRTPLARTLTGSDQIKRRSYYDILTDMADQYAWGQYDNASVGGGWRYNWNEHPDNSAAQWGAIGLQAAEETFGIPLPPWVKERNNLWLNYSHDGTGFGYSGAGNGPATTPSGMVQLAFDDKLMDDPRWQMAEAYIAGQWSRTDTDSVIYEWSCSVPNAGTETCRDYYSMYALTKAMRLALPSQVVTFQSTGLDWFDDPENGIARVLIGDQLATGRFQGANWTSWDMRSAWAVIMLSRTLFVERPVADAGDGGVWAVNVPYTFDGSNSYHPDPFRSIVRYEWDFDGDGAFDYSSSEPTAQHTFADPVDQLPKTYTATLRVTDNNIPSMTATDTVQLTLSIPPRPPIADAGGPYVCTQGVPCRLDGSRSHDLDEPFDQITTYGWELDFAEFPRDFNDAVGAQPTYIFSALGSFDVGLTVWDNGFLNDLNGDGVADADERKTGQDFSRVRVVQNGPPGASVNGPFTINEGDQVTVDGSGSSDPNGDGLTLLWDLNGDGIYDDGTGPTVSFTGADNGLYRISLKATDSVLEGTAGTTVTVSNVAPAVNAGADQGVVEGGTFSGLGGFTDPGADTWGATVDYGDGSGVRPLVLNADKSFALSHAFTANGSYTVKVTVTDDDGGVGLDTLRVIVTDGAPTARLSGDASRTEGQTGAYDASASTSSPDAIAGYEWDWGYDGSFDPSGDTGAAASHTWVQNGTATVAVRVTDSDGSAAIATLQVTVANLAPVVAAGPDQSAGTGQTVALAPATFSDAGIADRHSAGIDWGDGSPVQTGIVSEANGSGSVAGSHGYAVPGSYTVTITVTDDAGGSGQDSLQVQVTAGNLAPIADPGGPYSVAEGTPLTLDGSGSRDPDSAPSPLSYAWDLDQDGAYDDATGATVNFPTADDRQLSVGLRVSDGVLANSAATTVTVSNVAPVVEAGSNQTTDLGQSVALTPATFSDAGTGDTHGAIIDWGDGTVAAGTVSEANGSGSVAGSHAYAAAGTYTVTVTLTDDDGGIGSDSLTVQVQATAPEQTIFDLSAAVKSGKVGLSWHSVVGVSSYTIYRATVAGGPYDRLATGHRCAANPCVYLDGAITNGRTYYYVVTSVNGGVESLRSNEVRSTPTVRR</sequence>
<feature type="domain" description="PKD" evidence="3">
    <location>
        <begin position="3722"/>
        <end position="3798"/>
    </location>
</feature>
<dbReference type="SUPFAM" id="SSF69318">
    <property type="entry name" value="Integrin alpha N-terminal domain"/>
    <property type="match status" value="2"/>
</dbReference>
<dbReference type="Gene3D" id="2.60.120.560">
    <property type="entry name" value="Exo-inulinase, domain 1"/>
    <property type="match status" value="1"/>
</dbReference>
<dbReference type="InterPro" id="IPR035986">
    <property type="entry name" value="PKD_dom_sf"/>
</dbReference>
<protein>
    <recommendedName>
        <fullName evidence="3">PKD domain-containing protein</fullName>
    </recommendedName>
</protein>
<evidence type="ECO:0000256" key="2">
    <source>
        <dbReference type="SAM" id="MobiDB-lite"/>
    </source>
</evidence>
<dbReference type="Pfam" id="PF13517">
    <property type="entry name" value="FG-GAP_3"/>
    <property type="match status" value="1"/>
</dbReference>
<feature type="domain" description="PKD" evidence="3">
    <location>
        <begin position="2596"/>
        <end position="2628"/>
    </location>
</feature>
<evidence type="ECO:0000259" key="3">
    <source>
        <dbReference type="PROSITE" id="PS50093"/>
    </source>
</evidence>
<dbReference type="InterPro" id="IPR029865">
    <property type="entry name" value="KIAA0319-like"/>
</dbReference>
<feature type="domain" description="PKD" evidence="3">
    <location>
        <begin position="262"/>
        <end position="342"/>
    </location>
</feature>
<feature type="domain" description="PKD" evidence="3">
    <location>
        <begin position="3549"/>
        <end position="3609"/>
    </location>
</feature>
<evidence type="ECO:0000313" key="5">
    <source>
        <dbReference type="Proteomes" id="UP000232638"/>
    </source>
</evidence>
<feature type="region of interest" description="Disordered" evidence="2">
    <location>
        <begin position="3426"/>
        <end position="3445"/>
    </location>
</feature>
<dbReference type="Pfam" id="PF06439">
    <property type="entry name" value="3keto-disac_hyd"/>
    <property type="match status" value="1"/>
</dbReference>
<dbReference type="GO" id="GO:0016787">
    <property type="term" value="F:hydrolase activity"/>
    <property type="evidence" value="ECO:0007669"/>
    <property type="project" value="InterPro"/>
</dbReference>
<keyword evidence="5" id="KW-1185">Reference proteome</keyword>
<dbReference type="SUPFAM" id="SSF49299">
    <property type="entry name" value="PKD domain"/>
    <property type="match status" value="12"/>
</dbReference>
<feature type="domain" description="PKD" evidence="3">
    <location>
        <begin position="926"/>
        <end position="993"/>
    </location>
</feature>
<dbReference type="GO" id="GO:0016020">
    <property type="term" value="C:membrane"/>
    <property type="evidence" value="ECO:0007669"/>
    <property type="project" value="InterPro"/>
</dbReference>
<feature type="domain" description="PKD" evidence="3">
    <location>
        <begin position="1039"/>
        <end position="1106"/>
    </location>
</feature>
<dbReference type="GO" id="GO:0031410">
    <property type="term" value="C:cytoplasmic vesicle"/>
    <property type="evidence" value="ECO:0007669"/>
    <property type="project" value="TreeGrafter"/>
</dbReference>
<dbReference type="CDD" id="cd00146">
    <property type="entry name" value="PKD"/>
    <property type="match status" value="12"/>
</dbReference>
<gene>
    <name evidence="4" type="ORF">THSYN_14975</name>
</gene>
<dbReference type="KEGG" id="tsy:THSYN_14975"/>
<dbReference type="InterPro" id="IPR013517">
    <property type="entry name" value="FG-GAP"/>
</dbReference>
<dbReference type="SUPFAM" id="SSF49313">
    <property type="entry name" value="Cadherin-like"/>
    <property type="match status" value="1"/>
</dbReference>
<proteinExistence type="predicted"/>
<dbReference type="PANTHER" id="PTHR46182">
    <property type="entry name" value="FI19480P1"/>
    <property type="match status" value="1"/>
</dbReference>
<evidence type="ECO:0000313" key="4">
    <source>
        <dbReference type="EMBL" id="AUB82124.1"/>
    </source>
</evidence>
<organism evidence="4 5">
    <name type="scientific">Candidatus Thiodictyon syntrophicum</name>
    <dbReference type="NCBI Taxonomy" id="1166950"/>
    <lineage>
        <taxon>Bacteria</taxon>
        <taxon>Pseudomonadati</taxon>
        <taxon>Pseudomonadota</taxon>
        <taxon>Gammaproteobacteria</taxon>
        <taxon>Chromatiales</taxon>
        <taxon>Chromatiaceae</taxon>
        <taxon>Thiodictyon</taxon>
    </lineage>
</organism>
<accession>A0A2K8U981</accession>
<feature type="domain" description="PKD" evidence="3">
    <location>
        <begin position="3445"/>
        <end position="3507"/>
    </location>
</feature>
<dbReference type="InterPro" id="IPR010496">
    <property type="entry name" value="AL/BT2_dom"/>
</dbReference>
<evidence type="ECO:0000256" key="1">
    <source>
        <dbReference type="ARBA" id="ARBA00022729"/>
    </source>
</evidence>
<dbReference type="OrthoDB" id="68195at2"/>
<reference evidence="4 5" key="1">
    <citation type="submission" date="2017-03" db="EMBL/GenBank/DDBJ databases">
        <title>Complete genome sequence of Candidatus 'Thiodictyon syntrophicum' sp. nov. strain Cad16T, a photolithoautotroph purple sulfur bacterium isolated from an alpine meromictic lake.</title>
        <authorList>
            <person name="Luedin S.M."/>
            <person name="Pothier J.F."/>
            <person name="Danza F."/>
            <person name="Storelli N."/>
            <person name="Wittwer M."/>
            <person name="Tonolla M."/>
        </authorList>
    </citation>
    <scope>NUCLEOTIDE SEQUENCE [LARGE SCALE GENOMIC DNA]</scope>
    <source>
        <strain evidence="4 5">Cad16T</strain>
    </source>
</reference>
<feature type="domain" description="PKD" evidence="3">
    <location>
        <begin position="3242"/>
        <end position="3325"/>
    </location>
</feature>
<dbReference type="Pfam" id="PF05345">
    <property type="entry name" value="He_PIG"/>
    <property type="match status" value="1"/>
</dbReference>
<keyword evidence="1" id="KW-0732">Signal</keyword>
<name>A0A2K8U981_9GAMM</name>
<dbReference type="PANTHER" id="PTHR46182:SF2">
    <property type="entry name" value="FI19480P1"/>
    <property type="match status" value="1"/>
</dbReference>
<feature type="region of interest" description="Disordered" evidence="2">
    <location>
        <begin position="1"/>
        <end position="53"/>
    </location>
</feature>
<feature type="domain" description="PKD" evidence="3">
    <location>
        <begin position="2192"/>
        <end position="2287"/>
    </location>
</feature>
<dbReference type="SMART" id="SM00089">
    <property type="entry name" value="PKD"/>
    <property type="match status" value="15"/>
</dbReference>